<dbReference type="AlphaFoldDB" id="A0A0C9WW23"/>
<dbReference type="EMBL" id="KN838711">
    <property type="protein sequence ID" value="KIJ96775.1"/>
    <property type="molecule type" value="Genomic_DNA"/>
</dbReference>
<feature type="chain" id="PRO_5002205494" description="Cellulase" evidence="1">
    <location>
        <begin position="21"/>
        <end position="174"/>
    </location>
</feature>
<evidence type="ECO:0000313" key="2">
    <source>
        <dbReference type="EMBL" id="KIJ96775.1"/>
    </source>
</evidence>
<accession>A0A0C9WW23</accession>
<feature type="signal peptide" evidence="1">
    <location>
        <begin position="1"/>
        <end position="20"/>
    </location>
</feature>
<protein>
    <recommendedName>
        <fullName evidence="4">Cellulase</fullName>
    </recommendedName>
</protein>
<dbReference type="OrthoDB" id="2961306at2759"/>
<organism evidence="2 3">
    <name type="scientific">Laccaria amethystina LaAM-08-1</name>
    <dbReference type="NCBI Taxonomy" id="1095629"/>
    <lineage>
        <taxon>Eukaryota</taxon>
        <taxon>Fungi</taxon>
        <taxon>Dikarya</taxon>
        <taxon>Basidiomycota</taxon>
        <taxon>Agaricomycotina</taxon>
        <taxon>Agaricomycetes</taxon>
        <taxon>Agaricomycetidae</taxon>
        <taxon>Agaricales</taxon>
        <taxon>Agaricineae</taxon>
        <taxon>Hydnangiaceae</taxon>
        <taxon>Laccaria</taxon>
    </lineage>
</organism>
<sequence>MHMPSLSSIILLCAVGLASAGDICTYTSRGCSGSFGCCYGIAQNTCCNWPSNYGWSVKFQNMPMTSTWSGKTYGDSTCTTQAAGGGSSSGSTCLSVFNSPTSLNWLSGNWNAGTGMRRDVEARDNATCVRPNVIGFTTEDGKDHLVKVPEGNFDQVNEWVKTDDFSKLLELDSV</sequence>
<dbReference type="HOGENOM" id="CLU_115925_0_0_1"/>
<proteinExistence type="predicted"/>
<evidence type="ECO:0008006" key="4">
    <source>
        <dbReference type="Google" id="ProtNLM"/>
    </source>
</evidence>
<name>A0A0C9WW23_9AGAR</name>
<reference evidence="3" key="2">
    <citation type="submission" date="2015-01" db="EMBL/GenBank/DDBJ databases">
        <title>Evolutionary Origins and Diversification of the Mycorrhizal Mutualists.</title>
        <authorList>
            <consortium name="DOE Joint Genome Institute"/>
            <consortium name="Mycorrhizal Genomics Consortium"/>
            <person name="Kohler A."/>
            <person name="Kuo A."/>
            <person name="Nagy L.G."/>
            <person name="Floudas D."/>
            <person name="Copeland A."/>
            <person name="Barry K.W."/>
            <person name="Cichocki N."/>
            <person name="Veneault-Fourrey C."/>
            <person name="LaButti K."/>
            <person name="Lindquist E.A."/>
            <person name="Lipzen A."/>
            <person name="Lundell T."/>
            <person name="Morin E."/>
            <person name="Murat C."/>
            <person name="Riley R."/>
            <person name="Ohm R."/>
            <person name="Sun H."/>
            <person name="Tunlid A."/>
            <person name="Henrissat B."/>
            <person name="Grigoriev I.V."/>
            <person name="Hibbett D.S."/>
            <person name="Martin F."/>
        </authorList>
    </citation>
    <scope>NUCLEOTIDE SEQUENCE [LARGE SCALE GENOMIC DNA]</scope>
    <source>
        <strain evidence="3">LaAM-08-1</strain>
    </source>
</reference>
<evidence type="ECO:0000313" key="3">
    <source>
        <dbReference type="Proteomes" id="UP000054477"/>
    </source>
</evidence>
<reference evidence="2 3" key="1">
    <citation type="submission" date="2014-04" db="EMBL/GenBank/DDBJ databases">
        <authorList>
            <consortium name="DOE Joint Genome Institute"/>
            <person name="Kuo A."/>
            <person name="Kohler A."/>
            <person name="Nagy L.G."/>
            <person name="Floudas D."/>
            <person name="Copeland A."/>
            <person name="Barry K.W."/>
            <person name="Cichocki N."/>
            <person name="Veneault-Fourrey C."/>
            <person name="LaButti K."/>
            <person name="Lindquist E.A."/>
            <person name="Lipzen A."/>
            <person name="Lundell T."/>
            <person name="Morin E."/>
            <person name="Murat C."/>
            <person name="Sun H."/>
            <person name="Tunlid A."/>
            <person name="Henrissat B."/>
            <person name="Grigoriev I.V."/>
            <person name="Hibbett D.S."/>
            <person name="Martin F."/>
            <person name="Nordberg H.P."/>
            <person name="Cantor M.N."/>
            <person name="Hua S.X."/>
        </authorList>
    </citation>
    <scope>NUCLEOTIDE SEQUENCE [LARGE SCALE GENOMIC DNA]</scope>
    <source>
        <strain evidence="2 3">LaAM-08-1</strain>
    </source>
</reference>
<dbReference type="Proteomes" id="UP000054477">
    <property type="component" value="Unassembled WGS sequence"/>
</dbReference>
<keyword evidence="3" id="KW-1185">Reference proteome</keyword>
<evidence type="ECO:0000256" key="1">
    <source>
        <dbReference type="SAM" id="SignalP"/>
    </source>
</evidence>
<gene>
    <name evidence="2" type="ORF">K443DRAFT_10399</name>
</gene>
<keyword evidence="1" id="KW-0732">Signal</keyword>